<evidence type="ECO:0008006" key="4">
    <source>
        <dbReference type="Google" id="ProtNLM"/>
    </source>
</evidence>
<sequence length="130" mass="14656">MVCKKCNTEFSDDYKFCPHCGEKVFSDNTEQRLNPVEKTFDNIIKVLIVVGICVVPILGCIAGIVGGIIFMNSDSKDTKSFGKAILILSIVIIILGILCCMVGVFTSYYIPKGYMEDIPYDYYYYIDEFI</sequence>
<gene>
    <name evidence="2" type="ORF">IAC55_01690</name>
</gene>
<reference evidence="2" key="1">
    <citation type="submission" date="2020-10" db="EMBL/GenBank/DDBJ databases">
        <authorList>
            <person name="Gilroy R."/>
        </authorList>
    </citation>
    <scope>NUCLEOTIDE SEQUENCE</scope>
    <source>
        <strain evidence="2">F6-4510</strain>
    </source>
</reference>
<dbReference type="EMBL" id="JADIMX010000034">
    <property type="protein sequence ID" value="MBO8434019.1"/>
    <property type="molecule type" value="Genomic_DNA"/>
</dbReference>
<feature type="transmembrane region" description="Helical" evidence="1">
    <location>
        <begin position="43"/>
        <end position="72"/>
    </location>
</feature>
<feature type="transmembrane region" description="Helical" evidence="1">
    <location>
        <begin position="84"/>
        <end position="110"/>
    </location>
</feature>
<organism evidence="2 3">
    <name type="scientific">Candidatus Fimicola merdigallinarum</name>
    <dbReference type="NCBI Taxonomy" id="2840819"/>
    <lineage>
        <taxon>Bacteria</taxon>
        <taxon>Bacillati</taxon>
        <taxon>Bacillota</taxon>
        <taxon>Clostridia</taxon>
        <taxon>Lachnospirales</taxon>
        <taxon>Lachnospiraceae</taxon>
        <taxon>Lachnospiraceae incertae sedis</taxon>
        <taxon>Candidatus Fimicola</taxon>
    </lineage>
</organism>
<evidence type="ECO:0000313" key="3">
    <source>
        <dbReference type="Proteomes" id="UP000823611"/>
    </source>
</evidence>
<reference evidence="2" key="2">
    <citation type="journal article" date="2021" name="PeerJ">
        <title>Extensive microbial diversity within the chicken gut microbiome revealed by metagenomics and culture.</title>
        <authorList>
            <person name="Gilroy R."/>
            <person name="Ravi A."/>
            <person name="Getino M."/>
            <person name="Pursley I."/>
            <person name="Horton D.L."/>
            <person name="Alikhan N.F."/>
            <person name="Baker D."/>
            <person name="Gharbi K."/>
            <person name="Hall N."/>
            <person name="Watson M."/>
            <person name="Adriaenssens E.M."/>
            <person name="Foster-Nyarko E."/>
            <person name="Jarju S."/>
            <person name="Secka A."/>
            <person name="Antonio M."/>
            <person name="Oren A."/>
            <person name="Chaudhuri R.R."/>
            <person name="La Ragione R."/>
            <person name="Hildebrand F."/>
            <person name="Pallen M.J."/>
        </authorList>
    </citation>
    <scope>NUCLEOTIDE SEQUENCE</scope>
    <source>
        <strain evidence="2">F6-4510</strain>
    </source>
</reference>
<dbReference type="AlphaFoldDB" id="A0A9D9DU61"/>
<protein>
    <recommendedName>
        <fullName evidence="4">Zinc-ribbon domain-containing protein</fullName>
    </recommendedName>
</protein>
<keyword evidence="1" id="KW-0472">Membrane</keyword>
<keyword evidence="1" id="KW-1133">Transmembrane helix</keyword>
<name>A0A9D9DU61_9FIRM</name>
<comment type="caution">
    <text evidence="2">The sequence shown here is derived from an EMBL/GenBank/DDBJ whole genome shotgun (WGS) entry which is preliminary data.</text>
</comment>
<dbReference type="Proteomes" id="UP000823611">
    <property type="component" value="Unassembled WGS sequence"/>
</dbReference>
<evidence type="ECO:0000256" key="1">
    <source>
        <dbReference type="SAM" id="Phobius"/>
    </source>
</evidence>
<evidence type="ECO:0000313" key="2">
    <source>
        <dbReference type="EMBL" id="MBO8434019.1"/>
    </source>
</evidence>
<accession>A0A9D9DU61</accession>
<proteinExistence type="predicted"/>
<keyword evidence="1" id="KW-0812">Transmembrane</keyword>